<evidence type="ECO:0000313" key="2">
    <source>
        <dbReference type="EMBL" id="GLS04204.1"/>
    </source>
</evidence>
<organism evidence="2 3">
    <name type="scientific">Chitiniphilus shinanonensis</name>
    <dbReference type="NCBI Taxonomy" id="553088"/>
    <lineage>
        <taxon>Bacteria</taxon>
        <taxon>Pseudomonadati</taxon>
        <taxon>Pseudomonadota</taxon>
        <taxon>Betaproteobacteria</taxon>
        <taxon>Neisseriales</taxon>
        <taxon>Chitinibacteraceae</taxon>
        <taxon>Chitiniphilus</taxon>
    </lineage>
</organism>
<feature type="transmembrane region" description="Helical" evidence="1">
    <location>
        <begin position="41"/>
        <end position="67"/>
    </location>
</feature>
<evidence type="ECO:0008006" key="4">
    <source>
        <dbReference type="Google" id="ProtNLM"/>
    </source>
</evidence>
<keyword evidence="1" id="KW-0812">Transmembrane</keyword>
<name>A0ABQ6BRU1_9NEIS</name>
<dbReference type="EMBL" id="BSOZ01000014">
    <property type="protein sequence ID" value="GLS04204.1"/>
    <property type="molecule type" value="Genomic_DNA"/>
</dbReference>
<keyword evidence="1" id="KW-0472">Membrane</keyword>
<feature type="transmembrane region" description="Helical" evidence="1">
    <location>
        <begin position="252"/>
        <end position="271"/>
    </location>
</feature>
<evidence type="ECO:0000313" key="3">
    <source>
        <dbReference type="Proteomes" id="UP001156836"/>
    </source>
</evidence>
<reference evidence="3" key="1">
    <citation type="journal article" date="2019" name="Int. J. Syst. Evol. Microbiol.">
        <title>The Global Catalogue of Microorganisms (GCM) 10K type strain sequencing project: providing services to taxonomists for standard genome sequencing and annotation.</title>
        <authorList>
            <consortium name="The Broad Institute Genomics Platform"/>
            <consortium name="The Broad Institute Genome Sequencing Center for Infectious Disease"/>
            <person name="Wu L."/>
            <person name="Ma J."/>
        </authorList>
    </citation>
    <scope>NUCLEOTIDE SEQUENCE [LARGE SCALE GENOMIC DNA]</scope>
    <source>
        <strain evidence="3">NBRC 104970</strain>
    </source>
</reference>
<dbReference type="Proteomes" id="UP001156836">
    <property type="component" value="Unassembled WGS sequence"/>
</dbReference>
<sequence length="521" mass="58550">MRLEHLEIDARPRPHWMAVDLGHALLRRHWRTTYLAWWGPWLLASILLWLCMPQGWMWVASLVLWWLRPIFERLPLFILSRAVFGERVTVRQAWRAWPRQLGGWFRSLTWWRPVMVGRGLYAPIWQLENARGTFAAQRRKVLGARGAYGVAAWFGVACAHFEMALQFAVYGALGLVLAQPESANPFAFLAGHYQDSALLESAGFLCYVLTAGVIGPVYTAGCFGLYLCRRAELEGWDIELSLRRLAARRNGVAPRGAGMLAALLLGVALWWGAPAPAYALECPPPDEVVAMRQGRGPAIDARQAELRRQLDDVLAREPLRNWTCIETWVPEARKNDDNNWLADWLRKHLKGGRGDGISANVLKIALIVLLVVILAWLLWRYRGPLVSALQLQTRRTAAPPTEVCGLDIRPETLPEDVPDTVMRTWREGRQREALALLYRATVSRLAHDHGIELVAGATEGDVLAACRRSRLAGSLPEAAERGCTGVTEVWRNAAYAQRWPAEAQLAPLLAQWRVAFDGARA</sequence>
<proteinExistence type="predicted"/>
<keyword evidence="3" id="KW-1185">Reference proteome</keyword>
<dbReference type="RefSeq" id="WP_157235738.1">
    <property type="nucleotide sequence ID" value="NZ_BSOZ01000014.1"/>
</dbReference>
<protein>
    <recommendedName>
        <fullName evidence="4">DUF4129 domain-containing protein</fullName>
    </recommendedName>
</protein>
<comment type="caution">
    <text evidence="2">The sequence shown here is derived from an EMBL/GenBank/DDBJ whole genome shotgun (WGS) entry which is preliminary data.</text>
</comment>
<gene>
    <name evidence="2" type="ORF">GCM10007860_13500</name>
</gene>
<evidence type="ECO:0000256" key="1">
    <source>
        <dbReference type="SAM" id="Phobius"/>
    </source>
</evidence>
<feature type="transmembrane region" description="Helical" evidence="1">
    <location>
        <begin position="147"/>
        <end position="173"/>
    </location>
</feature>
<feature type="transmembrane region" description="Helical" evidence="1">
    <location>
        <begin position="202"/>
        <end position="228"/>
    </location>
</feature>
<feature type="transmembrane region" description="Helical" evidence="1">
    <location>
        <begin position="357"/>
        <end position="379"/>
    </location>
</feature>
<accession>A0ABQ6BRU1</accession>
<keyword evidence="1" id="KW-1133">Transmembrane helix</keyword>